<evidence type="ECO:0000313" key="2">
    <source>
        <dbReference type="Proteomes" id="UP000694005"/>
    </source>
</evidence>
<dbReference type="Gramene" id="A03p13230.2_BraZ1">
    <property type="protein sequence ID" value="A03p13230.2_BraZ1.CDS"/>
    <property type="gene ID" value="A03g13230.2_BraZ1"/>
</dbReference>
<dbReference type="AlphaFoldDB" id="A0A8D9GG39"/>
<gene>
    <name evidence="1" type="ORF">BRAPAZ1V2_A03P13230.2</name>
</gene>
<accession>A0A8D9GG39</accession>
<dbReference type="PANTHER" id="PTHR13448">
    <property type="entry name" value="TRANSMEMBRANE PROTEIN 214"/>
    <property type="match status" value="1"/>
</dbReference>
<protein>
    <submittedName>
        <fullName evidence="1">Uncharacterized protein</fullName>
    </submittedName>
</protein>
<name>A0A8D9GG39_BRACM</name>
<sequence length="220" mass="24953">MYGDMHIKYLTFLRMLSRPRAQTVLVDGALREGELLIPLPSLEILVLLTFCSPSTGVKSTERVEAVYPLLKDVALSPDMSFCTYKSSSCTFNNILKSRFIKNYNSVKMQTIQMISLNQPYLFLDNRGTKILKLLEPRFIKVYNFSKIQCLLLKLFPLNRHVLNLPSLNFFKQKKIHKVAASNSSGSLDHLNPQYSPAATSVFFDVARTFSKSNCDNVLGT</sequence>
<evidence type="ECO:0000313" key="1">
    <source>
        <dbReference type="EMBL" id="CAG7879980.1"/>
    </source>
</evidence>
<dbReference type="EMBL" id="LS974619">
    <property type="protein sequence ID" value="CAG7879980.1"/>
    <property type="molecule type" value="Genomic_DNA"/>
</dbReference>
<dbReference type="Proteomes" id="UP000694005">
    <property type="component" value="Chromosome A03"/>
</dbReference>
<reference evidence="1 2" key="1">
    <citation type="submission" date="2021-07" db="EMBL/GenBank/DDBJ databases">
        <authorList>
            <consortium name="Genoscope - CEA"/>
            <person name="William W."/>
        </authorList>
    </citation>
    <scope>NUCLEOTIDE SEQUENCE [LARGE SCALE GENOMIC DNA]</scope>
</reference>
<dbReference type="PANTHER" id="PTHR13448:SF13">
    <property type="entry name" value="(RAPE) HYPOTHETICAL PROTEIN"/>
    <property type="match status" value="1"/>
</dbReference>
<proteinExistence type="predicted"/>
<dbReference type="InterPro" id="IPR019308">
    <property type="entry name" value="TMEM214"/>
</dbReference>
<organism evidence="1 2">
    <name type="scientific">Brassica campestris</name>
    <name type="common">Field mustard</name>
    <dbReference type="NCBI Taxonomy" id="3711"/>
    <lineage>
        <taxon>Eukaryota</taxon>
        <taxon>Viridiplantae</taxon>
        <taxon>Streptophyta</taxon>
        <taxon>Embryophyta</taxon>
        <taxon>Tracheophyta</taxon>
        <taxon>Spermatophyta</taxon>
        <taxon>Magnoliopsida</taxon>
        <taxon>eudicotyledons</taxon>
        <taxon>Gunneridae</taxon>
        <taxon>Pentapetalae</taxon>
        <taxon>rosids</taxon>
        <taxon>malvids</taxon>
        <taxon>Brassicales</taxon>
        <taxon>Brassicaceae</taxon>
        <taxon>Brassiceae</taxon>
        <taxon>Brassica</taxon>
    </lineage>
</organism>